<accession>A0AAV9R776</accession>
<organism evidence="2 3">
    <name type="scientific">Crenichthys baileyi</name>
    <name type="common">White River springfish</name>
    <dbReference type="NCBI Taxonomy" id="28760"/>
    <lineage>
        <taxon>Eukaryota</taxon>
        <taxon>Metazoa</taxon>
        <taxon>Chordata</taxon>
        <taxon>Craniata</taxon>
        <taxon>Vertebrata</taxon>
        <taxon>Euteleostomi</taxon>
        <taxon>Actinopterygii</taxon>
        <taxon>Neopterygii</taxon>
        <taxon>Teleostei</taxon>
        <taxon>Neoteleostei</taxon>
        <taxon>Acanthomorphata</taxon>
        <taxon>Ovalentaria</taxon>
        <taxon>Atherinomorphae</taxon>
        <taxon>Cyprinodontiformes</taxon>
        <taxon>Goodeidae</taxon>
        <taxon>Crenichthys</taxon>
    </lineage>
</organism>
<feature type="region of interest" description="Disordered" evidence="1">
    <location>
        <begin position="34"/>
        <end position="66"/>
    </location>
</feature>
<dbReference type="EMBL" id="JAHHUM010002322">
    <property type="protein sequence ID" value="KAK5604872.1"/>
    <property type="molecule type" value="Genomic_DNA"/>
</dbReference>
<sequence length="119" mass="13435">MSQIKTHLDTLELSEEEEGDRSNQIVDQVFLFPSQQGTPSGATSQPQFSISHSLPDPHNSVFPPQRPSLSATYLNPHEIQKVVRKVYCESRRALVPFCTHIKTLSILRCNIYTKPTNEA</sequence>
<dbReference type="Proteomes" id="UP001311232">
    <property type="component" value="Unassembled WGS sequence"/>
</dbReference>
<evidence type="ECO:0000313" key="2">
    <source>
        <dbReference type="EMBL" id="KAK5604872.1"/>
    </source>
</evidence>
<reference evidence="2 3" key="1">
    <citation type="submission" date="2021-06" db="EMBL/GenBank/DDBJ databases">
        <authorList>
            <person name="Palmer J.M."/>
        </authorList>
    </citation>
    <scope>NUCLEOTIDE SEQUENCE [LARGE SCALE GENOMIC DNA]</scope>
    <source>
        <strain evidence="2 3">MEX-2019</strain>
        <tissue evidence="2">Muscle</tissue>
    </source>
</reference>
<proteinExistence type="predicted"/>
<evidence type="ECO:0000313" key="3">
    <source>
        <dbReference type="Proteomes" id="UP001311232"/>
    </source>
</evidence>
<feature type="compositionally biased region" description="Polar residues" evidence="1">
    <location>
        <begin position="34"/>
        <end position="52"/>
    </location>
</feature>
<name>A0AAV9R776_9TELE</name>
<feature type="region of interest" description="Disordered" evidence="1">
    <location>
        <begin position="1"/>
        <end position="22"/>
    </location>
</feature>
<keyword evidence="3" id="KW-1185">Reference proteome</keyword>
<comment type="caution">
    <text evidence="2">The sequence shown here is derived from an EMBL/GenBank/DDBJ whole genome shotgun (WGS) entry which is preliminary data.</text>
</comment>
<protein>
    <submittedName>
        <fullName evidence="2">Uncharacterized protein</fullName>
    </submittedName>
</protein>
<gene>
    <name evidence="2" type="ORF">CRENBAI_008130</name>
</gene>
<dbReference type="AlphaFoldDB" id="A0AAV9R776"/>
<feature type="compositionally biased region" description="Basic and acidic residues" evidence="1">
    <location>
        <begin position="1"/>
        <end position="10"/>
    </location>
</feature>
<evidence type="ECO:0000256" key="1">
    <source>
        <dbReference type="SAM" id="MobiDB-lite"/>
    </source>
</evidence>